<keyword evidence="3" id="KW-1185">Reference proteome</keyword>
<dbReference type="AlphaFoldDB" id="A0AAV4DMV5"/>
<accession>A0AAV4DMV5</accession>
<reference evidence="2 3" key="1">
    <citation type="journal article" date="2021" name="Elife">
        <title>Chloroplast acquisition without the gene transfer in kleptoplastic sea slugs, Plakobranchus ocellatus.</title>
        <authorList>
            <person name="Maeda T."/>
            <person name="Takahashi S."/>
            <person name="Yoshida T."/>
            <person name="Shimamura S."/>
            <person name="Takaki Y."/>
            <person name="Nagai Y."/>
            <person name="Toyoda A."/>
            <person name="Suzuki Y."/>
            <person name="Arimoto A."/>
            <person name="Ishii H."/>
            <person name="Satoh N."/>
            <person name="Nishiyama T."/>
            <person name="Hasebe M."/>
            <person name="Maruyama T."/>
            <person name="Minagawa J."/>
            <person name="Obokata J."/>
            <person name="Shigenobu S."/>
        </authorList>
    </citation>
    <scope>NUCLEOTIDE SEQUENCE [LARGE SCALE GENOMIC DNA]</scope>
</reference>
<evidence type="ECO:0000313" key="2">
    <source>
        <dbReference type="EMBL" id="GFO45281.1"/>
    </source>
</evidence>
<dbReference type="EMBL" id="BLXT01008033">
    <property type="protein sequence ID" value="GFO45281.1"/>
    <property type="molecule type" value="Genomic_DNA"/>
</dbReference>
<comment type="caution">
    <text evidence="2">The sequence shown here is derived from an EMBL/GenBank/DDBJ whole genome shotgun (WGS) entry which is preliminary data.</text>
</comment>
<name>A0AAV4DMV5_9GAST</name>
<evidence type="ECO:0000313" key="3">
    <source>
        <dbReference type="Proteomes" id="UP000735302"/>
    </source>
</evidence>
<gene>
    <name evidence="2" type="ORF">PoB_007178600</name>
</gene>
<evidence type="ECO:0000256" key="1">
    <source>
        <dbReference type="SAM" id="MobiDB-lite"/>
    </source>
</evidence>
<dbReference type="Proteomes" id="UP000735302">
    <property type="component" value="Unassembled WGS sequence"/>
</dbReference>
<protein>
    <submittedName>
        <fullName evidence="2">Uncharacterized protein</fullName>
    </submittedName>
</protein>
<organism evidence="2 3">
    <name type="scientific">Plakobranchus ocellatus</name>
    <dbReference type="NCBI Taxonomy" id="259542"/>
    <lineage>
        <taxon>Eukaryota</taxon>
        <taxon>Metazoa</taxon>
        <taxon>Spiralia</taxon>
        <taxon>Lophotrochozoa</taxon>
        <taxon>Mollusca</taxon>
        <taxon>Gastropoda</taxon>
        <taxon>Heterobranchia</taxon>
        <taxon>Euthyneura</taxon>
        <taxon>Panpulmonata</taxon>
        <taxon>Sacoglossa</taxon>
        <taxon>Placobranchoidea</taxon>
        <taxon>Plakobranchidae</taxon>
        <taxon>Plakobranchus</taxon>
    </lineage>
</organism>
<proteinExistence type="predicted"/>
<sequence length="235" mass="26405">MSAEIAGSCAPSTDEVSLFSDIFGTRQKSAEAALMLCFERQQEYTSYHTQLPGNGHSMIEVDSMHSAIGREKKSIGIFTTNDWKTISVSSRRKKNPVKVIPKKRTQFADFTLVFGKLPKIRNKDENGDTVNWLIGIYIQNVLLNNIGFDEQLKKMKVSGRRKHPSVEELPLNPVYNKILPISQATKSDLLELCKKLVIPGEYHAVYANLPCSDTPRDNAPEPAADDTDKEQTQYE</sequence>
<feature type="region of interest" description="Disordered" evidence="1">
    <location>
        <begin position="211"/>
        <end position="235"/>
    </location>
</feature>